<proteinExistence type="predicted"/>
<feature type="transmembrane region" description="Helical" evidence="1">
    <location>
        <begin position="107"/>
        <end position="130"/>
    </location>
</feature>
<reference evidence="2 3" key="1">
    <citation type="submission" date="2020-01" db="EMBL/GenBank/DDBJ databases">
        <authorList>
            <person name="Kim M."/>
        </authorList>
    </citation>
    <scope>NUCLEOTIDE SEQUENCE [LARGE SCALE GENOMIC DNA]</scope>
    <source>
        <strain evidence="2 3">BT10</strain>
    </source>
</reference>
<organism evidence="2 3">
    <name type="scientific">Nibribacter ruber</name>
    <dbReference type="NCBI Taxonomy" id="2698458"/>
    <lineage>
        <taxon>Bacteria</taxon>
        <taxon>Pseudomonadati</taxon>
        <taxon>Bacteroidota</taxon>
        <taxon>Cytophagia</taxon>
        <taxon>Cytophagales</taxon>
        <taxon>Hymenobacteraceae</taxon>
        <taxon>Nibribacter</taxon>
    </lineage>
</organism>
<dbReference type="EMBL" id="CP047897">
    <property type="protein sequence ID" value="QHL86089.1"/>
    <property type="molecule type" value="Genomic_DNA"/>
</dbReference>
<evidence type="ECO:0000313" key="3">
    <source>
        <dbReference type="Proteomes" id="UP000464214"/>
    </source>
</evidence>
<keyword evidence="1" id="KW-0812">Transmembrane</keyword>
<dbReference type="Proteomes" id="UP000464214">
    <property type="component" value="Chromosome"/>
</dbReference>
<dbReference type="RefSeq" id="WP_160688131.1">
    <property type="nucleotide sequence ID" value="NZ_CP047897.1"/>
</dbReference>
<name>A0A6P1NUZ1_9BACT</name>
<evidence type="ECO:0000256" key="1">
    <source>
        <dbReference type="SAM" id="Phobius"/>
    </source>
</evidence>
<feature type="transmembrane region" description="Helical" evidence="1">
    <location>
        <begin position="20"/>
        <end position="39"/>
    </location>
</feature>
<evidence type="ECO:0000313" key="2">
    <source>
        <dbReference type="EMBL" id="QHL86089.1"/>
    </source>
</evidence>
<feature type="transmembrane region" description="Helical" evidence="1">
    <location>
        <begin position="45"/>
        <end position="65"/>
    </location>
</feature>
<gene>
    <name evidence="2" type="ORF">GU926_00955</name>
</gene>
<sequence length="144" mass="16874">MPKLSLSLHRHFQRKLLVRVFMFTCLSSLMLLLLSYHVYTHHIGWPLAMSGLVLGEIIGLLVGNLSTIEWHEESNRIIAPFDRISIITLLVYLLFTFSKKWVFGHWFHGQMLSAFTYAIIFGVMTGRLFYMRKKVFRILKEQGL</sequence>
<keyword evidence="3" id="KW-1185">Reference proteome</keyword>
<keyword evidence="1" id="KW-1133">Transmembrane helix</keyword>
<feature type="transmembrane region" description="Helical" evidence="1">
    <location>
        <begin position="77"/>
        <end position="95"/>
    </location>
</feature>
<dbReference type="KEGG" id="nib:GU926_00955"/>
<protein>
    <submittedName>
        <fullName evidence="2">Uncharacterized protein</fullName>
    </submittedName>
</protein>
<dbReference type="AlphaFoldDB" id="A0A6P1NUZ1"/>
<accession>A0A6P1NUZ1</accession>
<keyword evidence="1" id="KW-0472">Membrane</keyword>